<dbReference type="AlphaFoldDB" id="A0A6A5QWG4"/>
<name>A0A6A5QWG4_AMPQU</name>
<evidence type="ECO:0000256" key="1">
    <source>
        <dbReference type="SAM" id="MobiDB-lite"/>
    </source>
</evidence>
<dbReference type="OrthoDB" id="3796937at2759"/>
<gene>
    <name evidence="2" type="ORF">BDU57DRAFT_508165</name>
</gene>
<dbReference type="CDD" id="cd00590">
    <property type="entry name" value="RRM_SF"/>
    <property type="match status" value="1"/>
</dbReference>
<feature type="region of interest" description="Disordered" evidence="1">
    <location>
        <begin position="1"/>
        <end position="20"/>
    </location>
</feature>
<protein>
    <recommendedName>
        <fullName evidence="4">RRM domain-containing protein</fullName>
    </recommendedName>
</protein>
<dbReference type="InterPro" id="IPR012677">
    <property type="entry name" value="Nucleotide-bd_a/b_plait_sf"/>
</dbReference>
<sequence>MLQADVAQKSPQAQDDDSKNAHEKLEALHERLTHTKTFTPDPSLIAKQIKTAQSSNDGFSDGLEKAIAPYVIALQLEKAGLPWEQLRSWTTYLFSSGPDGHEACQEKDKIVQLATYELDAIIKQNLGDESRDLEAEHLARLPCRVVVSNIAAGADEDDLKEFFYPFRYQVQKLNMLPYQDPIKRTKVAHIDMYTRESAIRASYMTGSIFGLLPDIQLAVEKED</sequence>
<keyword evidence="3" id="KW-1185">Reference proteome</keyword>
<proteinExistence type="predicted"/>
<dbReference type="Gene3D" id="3.30.70.330">
    <property type="match status" value="1"/>
</dbReference>
<dbReference type="EMBL" id="ML979132">
    <property type="protein sequence ID" value="KAF1920065.1"/>
    <property type="molecule type" value="Genomic_DNA"/>
</dbReference>
<dbReference type="InterPro" id="IPR035979">
    <property type="entry name" value="RBD_domain_sf"/>
</dbReference>
<dbReference type="SUPFAM" id="SSF54928">
    <property type="entry name" value="RNA-binding domain, RBD"/>
    <property type="match status" value="1"/>
</dbReference>
<accession>A0A6A5QWG4</accession>
<reference evidence="2" key="1">
    <citation type="journal article" date="2020" name="Stud. Mycol.">
        <title>101 Dothideomycetes genomes: a test case for predicting lifestyles and emergence of pathogens.</title>
        <authorList>
            <person name="Haridas S."/>
            <person name="Albert R."/>
            <person name="Binder M."/>
            <person name="Bloem J."/>
            <person name="Labutti K."/>
            <person name="Salamov A."/>
            <person name="Andreopoulos B."/>
            <person name="Baker S."/>
            <person name="Barry K."/>
            <person name="Bills G."/>
            <person name="Bluhm B."/>
            <person name="Cannon C."/>
            <person name="Castanera R."/>
            <person name="Culley D."/>
            <person name="Daum C."/>
            <person name="Ezra D."/>
            <person name="Gonzalez J."/>
            <person name="Henrissat B."/>
            <person name="Kuo A."/>
            <person name="Liang C."/>
            <person name="Lipzen A."/>
            <person name="Lutzoni F."/>
            <person name="Magnuson J."/>
            <person name="Mondo S."/>
            <person name="Nolan M."/>
            <person name="Ohm R."/>
            <person name="Pangilinan J."/>
            <person name="Park H.-J."/>
            <person name="Ramirez L."/>
            <person name="Alfaro M."/>
            <person name="Sun H."/>
            <person name="Tritt A."/>
            <person name="Yoshinaga Y."/>
            <person name="Zwiers L.-H."/>
            <person name="Turgeon B."/>
            <person name="Goodwin S."/>
            <person name="Spatafora J."/>
            <person name="Crous P."/>
            <person name="Grigoriev I."/>
        </authorList>
    </citation>
    <scope>NUCLEOTIDE SEQUENCE</scope>
    <source>
        <strain evidence="2">HMLAC05119</strain>
    </source>
</reference>
<dbReference type="GO" id="GO:0003676">
    <property type="term" value="F:nucleic acid binding"/>
    <property type="evidence" value="ECO:0007669"/>
    <property type="project" value="InterPro"/>
</dbReference>
<evidence type="ECO:0000313" key="2">
    <source>
        <dbReference type="EMBL" id="KAF1920065.1"/>
    </source>
</evidence>
<evidence type="ECO:0000313" key="3">
    <source>
        <dbReference type="Proteomes" id="UP000800096"/>
    </source>
</evidence>
<dbReference type="Proteomes" id="UP000800096">
    <property type="component" value="Unassembled WGS sequence"/>
</dbReference>
<evidence type="ECO:0008006" key="4">
    <source>
        <dbReference type="Google" id="ProtNLM"/>
    </source>
</evidence>
<organism evidence="2 3">
    <name type="scientific">Ampelomyces quisqualis</name>
    <name type="common">Powdery mildew agent</name>
    <dbReference type="NCBI Taxonomy" id="50730"/>
    <lineage>
        <taxon>Eukaryota</taxon>
        <taxon>Fungi</taxon>
        <taxon>Dikarya</taxon>
        <taxon>Ascomycota</taxon>
        <taxon>Pezizomycotina</taxon>
        <taxon>Dothideomycetes</taxon>
        <taxon>Pleosporomycetidae</taxon>
        <taxon>Pleosporales</taxon>
        <taxon>Pleosporineae</taxon>
        <taxon>Phaeosphaeriaceae</taxon>
        <taxon>Ampelomyces</taxon>
    </lineage>
</organism>